<sequence>MDLQTGNYTIASKAGNLFVGRKANEDRSLRPKQVVLRPKDADRPEVSTWTIEALADGTYILTIGGGRTADINKLVNAVLLDQPPPTKWRINPQFHQGQDTYTISLEKDTGEGWQAAVSPDVGQQITIKRYIVGRSFPPTYRPQDLFVITKLD</sequence>
<organism evidence="1 2">
    <name type="scientific">Galerina marginata (strain CBS 339.88)</name>
    <dbReference type="NCBI Taxonomy" id="685588"/>
    <lineage>
        <taxon>Eukaryota</taxon>
        <taxon>Fungi</taxon>
        <taxon>Dikarya</taxon>
        <taxon>Basidiomycota</taxon>
        <taxon>Agaricomycotina</taxon>
        <taxon>Agaricomycetes</taxon>
        <taxon>Agaricomycetidae</taxon>
        <taxon>Agaricales</taxon>
        <taxon>Agaricineae</taxon>
        <taxon>Strophariaceae</taxon>
        <taxon>Galerina</taxon>
    </lineage>
</organism>
<dbReference type="Proteomes" id="UP000027222">
    <property type="component" value="Unassembled WGS sequence"/>
</dbReference>
<gene>
    <name evidence="1" type="ORF">GALMADRAFT_78837</name>
</gene>
<accession>A0A067SBR4</accession>
<evidence type="ECO:0000313" key="1">
    <source>
        <dbReference type="EMBL" id="KDR68311.1"/>
    </source>
</evidence>
<dbReference type="EMBL" id="KL142409">
    <property type="protein sequence ID" value="KDR68311.1"/>
    <property type="molecule type" value="Genomic_DNA"/>
</dbReference>
<keyword evidence="2" id="KW-1185">Reference proteome</keyword>
<evidence type="ECO:0000313" key="2">
    <source>
        <dbReference type="Proteomes" id="UP000027222"/>
    </source>
</evidence>
<evidence type="ECO:0008006" key="3">
    <source>
        <dbReference type="Google" id="ProtNLM"/>
    </source>
</evidence>
<dbReference type="HOGENOM" id="CLU_115968_3_0_1"/>
<proteinExistence type="predicted"/>
<dbReference type="GO" id="GO:0004867">
    <property type="term" value="F:serine-type endopeptidase inhibitor activity"/>
    <property type="evidence" value="ECO:0007669"/>
    <property type="project" value="InterPro"/>
</dbReference>
<dbReference type="OrthoDB" id="3439489at2759"/>
<dbReference type="Pfam" id="PF16850">
    <property type="entry name" value="Inhibitor_I66"/>
    <property type="match status" value="1"/>
</dbReference>
<reference evidence="2" key="1">
    <citation type="journal article" date="2014" name="Proc. Natl. Acad. Sci. U.S.A.">
        <title>Extensive sampling of basidiomycete genomes demonstrates inadequacy of the white-rot/brown-rot paradigm for wood decay fungi.</title>
        <authorList>
            <person name="Riley R."/>
            <person name="Salamov A.A."/>
            <person name="Brown D.W."/>
            <person name="Nagy L.G."/>
            <person name="Floudas D."/>
            <person name="Held B.W."/>
            <person name="Levasseur A."/>
            <person name="Lombard V."/>
            <person name="Morin E."/>
            <person name="Otillar R."/>
            <person name="Lindquist E.A."/>
            <person name="Sun H."/>
            <person name="LaButti K.M."/>
            <person name="Schmutz J."/>
            <person name="Jabbour D."/>
            <person name="Luo H."/>
            <person name="Baker S.E."/>
            <person name="Pisabarro A.G."/>
            <person name="Walton J.D."/>
            <person name="Blanchette R.A."/>
            <person name="Henrissat B."/>
            <person name="Martin F."/>
            <person name="Cullen D."/>
            <person name="Hibbett D.S."/>
            <person name="Grigoriev I.V."/>
        </authorList>
    </citation>
    <scope>NUCLEOTIDE SEQUENCE [LARGE SCALE GENOMIC DNA]</scope>
    <source>
        <strain evidence="2">CBS 339.88</strain>
    </source>
</reference>
<dbReference type="InterPro" id="IPR031755">
    <property type="entry name" value="Inhibitor_I66"/>
</dbReference>
<dbReference type="STRING" id="685588.A0A067SBR4"/>
<name>A0A067SBR4_GALM3</name>
<dbReference type="CDD" id="cd23428">
    <property type="entry name" value="beta-trefoil_Ricin_SPI"/>
    <property type="match status" value="1"/>
</dbReference>
<dbReference type="AlphaFoldDB" id="A0A067SBR4"/>
<dbReference type="Gene3D" id="2.80.10.50">
    <property type="match status" value="1"/>
</dbReference>
<protein>
    <recommendedName>
        <fullName evidence="3">Ricin B lectin domain-containing protein</fullName>
    </recommendedName>
</protein>